<dbReference type="RefSeq" id="WP_002684526.1">
    <property type="nucleotide sequence ID" value="NZ_JH600070.1"/>
</dbReference>
<dbReference type="Proteomes" id="UP000005744">
    <property type="component" value="Unassembled WGS sequence"/>
</dbReference>
<dbReference type="GO" id="GO:0032153">
    <property type="term" value="C:cell division site"/>
    <property type="evidence" value="ECO:0007669"/>
    <property type="project" value="TreeGrafter"/>
</dbReference>
<dbReference type="OrthoDB" id="8558195at2"/>
<dbReference type="HOGENOM" id="CLU_076835_0_0_6"/>
<evidence type="ECO:0000256" key="2">
    <source>
        <dbReference type="SAM" id="Phobius"/>
    </source>
</evidence>
<accession>I3CEI3</accession>
<reference evidence="4 5" key="1">
    <citation type="submission" date="2011-11" db="EMBL/GenBank/DDBJ databases">
        <title>Improved High-Quality Draft sequence of Beggiatoa alba B18lD.</title>
        <authorList>
            <consortium name="US DOE Joint Genome Institute"/>
            <person name="Lucas S."/>
            <person name="Han J."/>
            <person name="Lapidus A."/>
            <person name="Cheng J.-F."/>
            <person name="Goodwin L."/>
            <person name="Pitluck S."/>
            <person name="Peters L."/>
            <person name="Mikhailova N."/>
            <person name="Held B."/>
            <person name="Detter J.C."/>
            <person name="Han C."/>
            <person name="Tapia R."/>
            <person name="Land M."/>
            <person name="Hauser L."/>
            <person name="Kyrpides N."/>
            <person name="Ivanova N."/>
            <person name="Pagani I."/>
            <person name="Samuel K."/>
            <person name="Teske A."/>
            <person name="Mueller J."/>
            <person name="Woyke T."/>
        </authorList>
    </citation>
    <scope>NUCLEOTIDE SEQUENCE [LARGE SCALE GENOMIC DNA]</scope>
    <source>
        <strain evidence="4 5">B18LD</strain>
    </source>
</reference>
<dbReference type="PROSITE" id="PS51724">
    <property type="entry name" value="SPOR"/>
    <property type="match status" value="1"/>
</dbReference>
<gene>
    <name evidence="4" type="ORF">BegalDRAFT_1124</name>
</gene>
<proteinExistence type="predicted"/>
<dbReference type="GO" id="GO:0030428">
    <property type="term" value="C:cell septum"/>
    <property type="evidence" value="ECO:0007669"/>
    <property type="project" value="TreeGrafter"/>
</dbReference>
<keyword evidence="2" id="KW-1133">Transmembrane helix</keyword>
<dbReference type="PANTHER" id="PTHR38687:SF1">
    <property type="entry name" value="CELL DIVISION PROTEIN DEDD"/>
    <property type="match status" value="1"/>
</dbReference>
<feature type="region of interest" description="Disordered" evidence="1">
    <location>
        <begin position="70"/>
        <end position="90"/>
    </location>
</feature>
<dbReference type="AlphaFoldDB" id="I3CEI3"/>
<dbReference type="SUPFAM" id="SSF110997">
    <property type="entry name" value="Sporulation related repeat"/>
    <property type="match status" value="1"/>
</dbReference>
<dbReference type="InterPro" id="IPR007730">
    <property type="entry name" value="SPOR-like_dom"/>
</dbReference>
<dbReference type="Gene3D" id="3.30.70.1070">
    <property type="entry name" value="Sporulation related repeat"/>
    <property type="match status" value="1"/>
</dbReference>
<sequence length="214" mass="23483">MAGNQRRLRREDVQSCPPWAWFLGGVLLGIFLSFLVYLREIAPYLTQAAPTHATETPVDGNATVATASTETAKIAEKTEEKKPKTAEKPADKATMPTHFEFYDVLKQPSVLQPSPHNPVAEAEMPPIEDSAPLAVQTPGTYLLQAGAFRDRREAEGLKVHLANLGLIASIEEATLDNTGVWYRVRLGPFTDLATLNQVRSQLSASNITSVILRF</sequence>
<protein>
    <submittedName>
        <fullName evidence="4">Cell division protein</fullName>
    </submittedName>
</protein>
<evidence type="ECO:0000313" key="5">
    <source>
        <dbReference type="Proteomes" id="UP000005744"/>
    </source>
</evidence>
<dbReference type="PANTHER" id="PTHR38687">
    <property type="entry name" value="CELL DIVISION PROTEIN DEDD-RELATED"/>
    <property type="match status" value="1"/>
</dbReference>
<evidence type="ECO:0000259" key="3">
    <source>
        <dbReference type="PROSITE" id="PS51724"/>
    </source>
</evidence>
<dbReference type="GO" id="GO:0042834">
    <property type="term" value="F:peptidoglycan binding"/>
    <property type="evidence" value="ECO:0007669"/>
    <property type="project" value="InterPro"/>
</dbReference>
<keyword evidence="2" id="KW-0812">Transmembrane</keyword>
<dbReference type="STRING" id="395493.BegalDRAFT_1124"/>
<name>I3CEI3_9GAMM</name>
<feature type="transmembrane region" description="Helical" evidence="2">
    <location>
        <begin position="20"/>
        <end position="38"/>
    </location>
</feature>
<keyword evidence="4" id="KW-0132">Cell division</keyword>
<dbReference type="GO" id="GO:0032506">
    <property type="term" value="P:cytokinetic process"/>
    <property type="evidence" value="ECO:0007669"/>
    <property type="project" value="TreeGrafter"/>
</dbReference>
<evidence type="ECO:0000313" key="4">
    <source>
        <dbReference type="EMBL" id="EIJ42026.1"/>
    </source>
</evidence>
<dbReference type="InterPro" id="IPR052521">
    <property type="entry name" value="Cell_div_SPOR-domain"/>
</dbReference>
<dbReference type="EMBL" id="JH600070">
    <property type="protein sequence ID" value="EIJ42026.1"/>
    <property type="molecule type" value="Genomic_DNA"/>
</dbReference>
<keyword evidence="5" id="KW-1185">Reference proteome</keyword>
<dbReference type="Pfam" id="PF05036">
    <property type="entry name" value="SPOR"/>
    <property type="match status" value="1"/>
</dbReference>
<dbReference type="eggNOG" id="COG3087">
    <property type="taxonomic scope" value="Bacteria"/>
</dbReference>
<feature type="compositionally biased region" description="Basic and acidic residues" evidence="1">
    <location>
        <begin position="73"/>
        <end position="90"/>
    </location>
</feature>
<organism evidence="4 5">
    <name type="scientific">Beggiatoa alba B18LD</name>
    <dbReference type="NCBI Taxonomy" id="395493"/>
    <lineage>
        <taxon>Bacteria</taxon>
        <taxon>Pseudomonadati</taxon>
        <taxon>Pseudomonadota</taxon>
        <taxon>Gammaproteobacteria</taxon>
        <taxon>Thiotrichales</taxon>
        <taxon>Thiotrichaceae</taxon>
        <taxon>Beggiatoa</taxon>
    </lineage>
</organism>
<keyword evidence="4" id="KW-0131">Cell cycle</keyword>
<keyword evidence="2" id="KW-0472">Membrane</keyword>
<evidence type="ECO:0000256" key="1">
    <source>
        <dbReference type="SAM" id="MobiDB-lite"/>
    </source>
</evidence>
<dbReference type="InterPro" id="IPR036680">
    <property type="entry name" value="SPOR-like_sf"/>
</dbReference>
<feature type="domain" description="SPOR" evidence="3">
    <location>
        <begin position="135"/>
        <end position="214"/>
    </location>
</feature>